<dbReference type="HOGENOM" id="CLU_3090280_0_0_1"/>
<protein>
    <submittedName>
        <fullName evidence="2 3">Uncharacterized protein</fullName>
    </submittedName>
</protein>
<feature type="compositionally biased region" description="Polar residues" evidence="1">
    <location>
        <begin position="28"/>
        <end position="41"/>
    </location>
</feature>
<evidence type="ECO:0000313" key="2">
    <source>
        <dbReference type="EMBL" id="AET00420.1"/>
    </source>
</evidence>
<reference evidence="2 4" key="2">
    <citation type="journal article" date="2014" name="BMC Genomics">
        <title>An improved genome release (version Mt4.0) for the model legume Medicago truncatula.</title>
        <authorList>
            <person name="Tang H."/>
            <person name="Krishnakumar V."/>
            <person name="Bidwell S."/>
            <person name="Rosen B."/>
            <person name="Chan A."/>
            <person name="Zhou S."/>
            <person name="Gentzbittel L."/>
            <person name="Childs K.L."/>
            <person name="Yandell M."/>
            <person name="Gundlach H."/>
            <person name="Mayer K.F."/>
            <person name="Schwartz D.C."/>
            <person name="Town C.D."/>
        </authorList>
    </citation>
    <scope>GENOME REANNOTATION</scope>
    <source>
        <strain evidence="3 4">cv. Jemalong A17</strain>
    </source>
</reference>
<dbReference type="EnsemblPlants" id="AET00420">
    <property type="protein sequence ID" value="AET00420"/>
    <property type="gene ID" value="MTR_5g091830"/>
</dbReference>
<dbReference type="AlphaFoldDB" id="G7K3E2"/>
<organism evidence="2 4">
    <name type="scientific">Medicago truncatula</name>
    <name type="common">Barrel medic</name>
    <name type="synonym">Medicago tribuloides</name>
    <dbReference type="NCBI Taxonomy" id="3880"/>
    <lineage>
        <taxon>Eukaryota</taxon>
        <taxon>Viridiplantae</taxon>
        <taxon>Streptophyta</taxon>
        <taxon>Embryophyta</taxon>
        <taxon>Tracheophyta</taxon>
        <taxon>Spermatophyta</taxon>
        <taxon>Magnoliopsida</taxon>
        <taxon>eudicotyledons</taxon>
        <taxon>Gunneridae</taxon>
        <taxon>Pentapetalae</taxon>
        <taxon>rosids</taxon>
        <taxon>fabids</taxon>
        <taxon>Fabales</taxon>
        <taxon>Fabaceae</taxon>
        <taxon>Papilionoideae</taxon>
        <taxon>50 kb inversion clade</taxon>
        <taxon>NPAAA clade</taxon>
        <taxon>Hologalegina</taxon>
        <taxon>IRL clade</taxon>
        <taxon>Trifolieae</taxon>
        <taxon>Medicago</taxon>
    </lineage>
</organism>
<dbReference type="PaxDb" id="3880-AET00420"/>
<reference evidence="2 4" key="1">
    <citation type="journal article" date="2011" name="Nature">
        <title>The Medicago genome provides insight into the evolution of rhizobial symbioses.</title>
        <authorList>
            <person name="Young N.D."/>
            <person name="Debelle F."/>
            <person name="Oldroyd G.E."/>
            <person name="Geurts R."/>
            <person name="Cannon S.B."/>
            <person name="Udvardi M.K."/>
            <person name="Benedito V.A."/>
            <person name="Mayer K.F."/>
            <person name="Gouzy J."/>
            <person name="Schoof H."/>
            <person name="Van de Peer Y."/>
            <person name="Proost S."/>
            <person name="Cook D.R."/>
            <person name="Meyers B.C."/>
            <person name="Spannagl M."/>
            <person name="Cheung F."/>
            <person name="De Mita S."/>
            <person name="Krishnakumar V."/>
            <person name="Gundlach H."/>
            <person name="Zhou S."/>
            <person name="Mudge J."/>
            <person name="Bharti A.K."/>
            <person name="Murray J.D."/>
            <person name="Naoumkina M.A."/>
            <person name="Rosen B."/>
            <person name="Silverstein K.A."/>
            <person name="Tang H."/>
            <person name="Rombauts S."/>
            <person name="Zhao P.X."/>
            <person name="Zhou P."/>
            <person name="Barbe V."/>
            <person name="Bardou P."/>
            <person name="Bechner M."/>
            <person name="Bellec A."/>
            <person name="Berger A."/>
            <person name="Berges H."/>
            <person name="Bidwell S."/>
            <person name="Bisseling T."/>
            <person name="Choisne N."/>
            <person name="Couloux A."/>
            <person name="Denny R."/>
            <person name="Deshpande S."/>
            <person name="Dai X."/>
            <person name="Doyle J.J."/>
            <person name="Dudez A.M."/>
            <person name="Farmer A.D."/>
            <person name="Fouteau S."/>
            <person name="Franken C."/>
            <person name="Gibelin C."/>
            <person name="Gish J."/>
            <person name="Goldstein S."/>
            <person name="Gonzalez A.J."/>
            <person name="Green P.J."/>
            <person name="Hallab A."/>
            <person name="Hartog M."/>
            <person name="Hua A."/>
            <person name="Humphray S.J."/>
            <person name="Jeong D.H."/>
            <person name="Jing Y."/>
            <person name="Jocker A."/>
            <person name="Kenton S.M."/>
            <person name="Kim D.J."/>
            <person name="Klee K."/>
            <person name="Lai H."/>
            <person name="Lang C."/>
            <person name="Lin S."/>
            <person name="Macmil S.L."/>
            <person name="Magdelenat G."/>
            <person name="Matthews L."/>
            <person name="McCorrison J."/>
            <person name="Monaghan E.L."/>
            <person name="Mun J.H."/>
            <person name="Najar F.Z."/>
            <person name="Nicholson C."/>
            <person name="Noirot C."/>
            <person name="O'Bleness M."/>
            <person name="Paule C.R."/>
            <person name="Poulain J."/>
            <person name="Prion F."/>
            <person name="Qin B."/>
            <person name="Qu C."/>
            <person name="Retzel E.F."/>
            <person name="Riddle C."/>
            <person name="Sallet E."/>
            <person name="Samain S."/>
            <person name="Samson N."/>
            <person name="Sanders I."/>
            <person name="Saurat O."/>
            <person name="Scarpelli C."/>
            <person name="Schiex T."/>
            <person name="Segurens B."/>
            <person name="Severin A.J."/>
            <person name="Sherrier D.J."/>
            <person name="Shi R."/>
            <person name="Sims S."/>
            <person name="Singer S.R."/>
            <person name="Sinharoy S."/>
            <person name="Sterck L."/>
            <person name="Viollet A."/>
            <person name="Wang B.B."/>
            <person name="Wang K."/>
            <person name="Wang M."/>
            <person name="Wang X."/>
            <person name="Warfsmann J."/>
            <person name="Weissenbach J."/>
            <person name="White D.D."/>
            <person name="White J.D."/>
            <person name="Wiley G.B."/>
            <person name="Wincker P."/>
            <person name="Xing Y."/>
            <person name="Yang L."/>
            <person name="Yao Z."/>
            <person name="Ying F."/>
            <person name="Zhai J."/>
            <person name="Zhou L."/>
            <person name="Zuber A."/>
            <person name="Denarie J."/>
            <person name="Dixon R.A."/>
            <person name="May G.D."/>
            <person name="Schwartz D.C."/>
            <person name="Rogers J."/>
            <person name="Quetier F."/>
            <person name="Town C.D."/>
            <person name="Roe B.A."/>
        </authorList>
    </citation>
    <scope>NUCLEOTIDE SEQUENCE [LARGE SCALE GENOMIC DNA]</scope>
    <source>
        <strain evidence="2">A17</strain>
        <strain evidence="3 4">cv. Jemalong A17</strain>
    </source>
</reference>
<name>G7K3E2_MEDTR</name>
<dbReference type="EMBL" id="CM001221">
    <property type="protein sequence ID" value="AET00420.1"/>
    <property type="molecule type" value="Genomic_DNA"/>
</dbReference>
<reference evidence="3" key="3">
    <citation type="submission" date="2015-04" db="UniProtKB">
        <authorList>
            <consortium name="EnsemblPlants"/>
        </authorList>
    </citation>
    <scope>IDENTIFICATION</scope>
    <source>
        <strain evidence="3">cv. Jemalong A17</strain>
    </source>
</reference>
<sequence length="52" mass="5810">MVVMRKEGSGLVVHEEARKTLARREESVLSNGDVSSRTNRALMSHRSSFHGL</sequence>
<dbReference type="Proteomes" id="UP000002051">
    <property type="component" value="Chromosome 5"/>
</dbReference>
<feature type="region of interest" description="Disordered" evidence="1">
    <location>
        <begin position="24"/>
        <end position="52"/>
    </location>
</feature>
<proteinExistence type="predicted"/>
<keyword evidence="4" id="KW-1185">Reference proteome</keyword>
<evidence type="ECO:0000313" key="4">
    <source>
        <dbReference type="Proteomes" id="UP000002051"/>
    </source>
</evidence>
<accession>G7K3E2</accession>
<evidence type="ECO:0000313" key="3">
    <source>
        <dbReference type="EnsemblPlants" id="AET00420"/>
    </source>
</evidence>
<gene>
    <name evidence="2" type="ordered locus">MTR_5g091830</name>
</gene>
<evidence type="ECO:0000256" key="1">
    <source>
        <dbReference type="SAM" id="MobiDB-lite"/>
    </source>
</evidence>